<evidence type="ECO:0000313" key="1">
    <source>
        <dbReference type="EMBL" id="VBA32857.1"/>
    </source>
</evidence>
<sequence>MDTYTTAERRAQGRKLAQARAAAGEALRVAQIMAQSAHSEGVPEMRIAAELGVARMTVRKWLGKRLTW</sequence>
<gene>
    <name evidence="1" type="ORF">LAUMK4_05813</name>
</gene>
<reference evidence="1 2" key="1">
    <citation type="submission" date="2018-09" db="EMBL/GenBank/DDBJ databases">
        <authorList>
            <person name="Tagini F."/>
        </authorList>
    </citation>
    <scope>NUCLEOTIDE SEQUENCE [LARGE SCALE GENOMIC DNA]</scope>
    <source>
        <strain evidence="1 2">MK4</strain>
    </source>
</reference>
<dbReference type="Pfam" id="PF13384">
    <property type="entry name" value="HTH_23"/>
    <property type="match status" value="1"/>
</dbReference>
<protein>
    <submittedName>
        <fullName evidence="1">Uncharacterized protein</fullName>
    </submittedName>
</protein>
<dbReference type="RefSeq" id="WP_083110171.1">
    <property type="nucleotide sequence ID" value="NZ_UPHK01000096.1"/>
</dbReference>
<comment type="caution">
    <text evidence="1">The sequence shown here is derived from an EMBL/GenBank/DDBJ whole genome shotgun (WGS) entry which is preliminary data.</text>
</comment>
<evidence type="ECO:0000313" key="2">
    <source>
        <dbReference type="Proteomes" id="UP000271464"/>
    </source>
</evidence>
<accession>A0ABY6RSH6</accession>
<dbReference type="EMBL" id="UPHM01000169">
    <property type="protein sequence ID" value="VBA32857.1"/>
    <property type="molecule type" value="Genomic_DNA"/>
</dbReference>
<keyword evidence="2" id="KW-1185">Reference proteome</keyword>
<proteinExistence type="predicted"/>
<dbReference type="Proteomes" id="UP000271464">
    <property type="component" value="Unassembled WGS sequence"/>
</dbReference>
<organism evidence="1 2">
    <name type="scientific">Mycobacterium persicum</name>
    <dbReference type="NCBI Taxonomy" id="1487726"/>
    <lineage>
        <taxon>Bacteria</taxon>
        <taxon>Bacillati</taxon>
        <taxon>Actinomycetota</taxon>
        <taxon>Actinomycetes</taxon>
        <taxon>Mycobacteriales</taxon>
        <taxon>Mycobacteriaceae</taxon>
        <taxon>Mycobacterium</taxon>
    </lineage>
</organism>
<name>A0ABY6RSH6_9MYCO</name>